<dbReference type="GO" id="GO:0005886">
    <property type="term" value="C:plasma membrane"/>
    <property type="evidence" value="ECO:0007669"/>
    <property type="project" value="UniProtKB-SubCell"/>
</dbReference>
<protein>
    <recommendedName>
        <fullName evidence="12">Cardiolipin synthase</fullName>
        <ecNumber evidence="12">2.7.8.-</ecNumber>
    </recommendedName>
</protein>
<dbReference type="PROSITE" id="PS50035">
    <property type="entry name" value="PLD"/>
    <property type="match status" value="2"/>
</dbReference>
<keyword evidence="3" id="KW-0444">Lipid biosynthesis</keyword>
<dbReference type="AlphaFoldDB" id="A0A7X0UAP1"/>
<evidence type="ECO:0000256" key="13">
    <source>
        <dbReference type="SAM" id="Phobius"/>
    </source>
</evidence>
<dbReference type="Pfam" id="PF13091">
    <property type="entry name" value="PLDc_2"/>
    <property type="match status" value="2"/>
</dbReference>
<dbReference type="Proteomes" id="UP000575083">
    <property type="component" value="Unassembled WGS sequence"/>
</dbReference>
<reference evidence="15 16" key="1">
    <citation type="submission" date="2020-08" db="EMBL/GenBank/DDBJ databases">
        <title>Functional genomics of gut bacteria from endangered species of beetles.</title>
        <authorList>
            <person name="Carlos-Shanley C."/>
        </authorList>
    </citation>
    <scope>NUCLEOTIDE SEQUENCE [LARGE SCALE GENOMIC DNA]</scope>
    <source>
        <strain evidence="15 16">S00198</strain>
    </source>
</reference>
<sequence>MDVQGRWAAMTEGLQSLVQFFPGGHEGLLAAVSVTWSLYIAVLAVWIVLQKRPPVSTLSWILSMALLPFVGYVIYYFFGPQRLRKQRLKRMRSQSALYAHADFASLRETAAAAPEALRQLVLLGEASCDLRVSTAARVDLLVDGAETFDAIFDAIRAARHHVHLEYYIYEPDGIGTALRDLLVAKAREGVIVRLLVDALGSKRLGRRFLAPLLDAGGQVAFFHASRIGRRVRPVINFRTHRKIVVCDGVIGFTGGINITDEEDPRARRDAYHDVHLRIEGGAVRLLQMTFMEDWVYTTGEGPAAVARESRHLLPATEPGDHPVQILTSGPDNANEAIHRMYVAAIHMATERVWLTTPYFVPGEPALMALTSAALRGVDVRLIVPRRSDSFVVSAAARSYFDELIAAGVKVWEYTAGMLHSKTMLVDGDCAFIGTANFDNRSFRLNFEVCAVVYGPALALPLARQFEADMRRARAVPTRRRQAFLPRLGDATARLFSPLL</sequence>
<dbReference type="PANTHER" id="PTHR21248:SF22">
    <property type="entry name" value="PHOSPHOLIPASE D"/>
    <property type="match status" value="1"/>
</dbReference>
<keyword evidence="9 13" id="KW-0472">Membrane</keyword>
<dbReference type="GO" id="GO:0008808">
    <property type="term" value="F:cardiolipin synthase activity"/>
    <property type="evidence" value="ECO:0007669"/>
    <property type="project" value="UniProtKB-UniRule"/>
</dbReference>
<accession>A0A7X0UAP1</accession>
<dbReference type="InterPro" id="IPR025202">
    <property type="entry name" value="PLD-like_dom"/>
</dbReference>
<dbReference type="GO" id="GO:0032049">
    <property type="term" value="P:cardiolipin biosynthetic process"/>
    <property type="evidence" value="ECO:0007669"/>
    <property type="project" value="UniProtKB-UniRule"/>
</dbReference>
<dbReference type="CDD" id="cd09112">
    <property type="entry name" value="PLDc_CLS_2"/>
    <property type="match status" value="1"/>
</dbReference>
<evidence type="ECO:0000256" key="11">
    <source>
        <dbReference type="ARBA" id="ARBA00023264"/>
    </source>
</evidence>
<evidence type="ECO:0000256" key="10">
    <source>
        <dbReference type="ARBA" id="ARBA00023209"/>
    </source>
</evidence>
<keyword evidence="7 13" id="KW-1133">Transmembrane helix</keyword>
<feature type="domain" description="PLD phosphodiesterase" evidence="14">
    <location>
        <begin position="414"/>
        <end position="441"/>
    </location>
</feature>
<keyword evidence="16" id="KW-1185">Reference proteome</keyword>
<feature type="domain" description="PLD phosphodiesterase" evidence="14">
    <location>
        <begin position="235"/>
        <end position="262"/>
    </location>
</feature>
<evidence type="ECO:0000256" key="6">
    <source>
        <dbReference type="ARBA" id="ARBA00022737"/>
    </source>
</evidence>
<keyword evidence="4 15" id="KW-0808">Transferase</keyword>
<dbReference type="SMART" id="SM00155">
    <property type="entry name" value="PLDc"/>
    <property type="match status" value="2"/>
</dbReference>
<dbReference type="CDD" id="cd09110">
    <property type="entry name" value="PLDc_CLS_1"/>
    <property type="match status" value="1"/>
</dbReference>
<keyword evidence="8" id="KW-0443">Lipid metabolism</keyword>
<keyword evidence="5 13" id="KW-0812">Transmembrane</keyword>
<proteinExistence type="predicted"/>
<keyword evidence="6" id="KW-0677">Repeat</keyword>
<dbReference type="InterPro" id="IPR027379">
    <property type="entry name" value="CLS_N"/>
</dbReference>
<evidence type="ECO:0000256" key="5">
    <source>
        <dbReference type="ARBA" id="ARBA00022692"/>
    </source>
</evidence>
<evidence type="ECO:0000256" key="3">
    <source>
        <dbReference type="ARBA" id="ARBA00022516"/>
    </source>
</evidence>
<dbReference type="Gene3D" id="3.30.870.10">
    <property type="entry name" value="Endonuclease Chain A"/>
    <property type="match status" value="2"/>
</dbReference>
<name>A0A7X0UAP1_9BURK</name>
<evidence type="ECO:0000256" key="8">
    <source>
        <dbReference type="ARBA" id="ARBA00023098"/>
    </source>
</evidence>
<keyword evidence="2" id="KW-1003">Cell membrane</keyword>
<evidence type="ECO:0000313" key="16">
    <source>
        <dbReference type="Proteomes" id="UP000575083"/>
    </source>
</evidence>
<organism evidence="15 16">
    <name type="scientific">Acidovorax soli</name>
    <dbReference type="NCBI Taxonomy" id="592050"/>
    <lineage>
        <taxon>Bacteria</taxon>
        <taxon>Pseudomonadati</taxon>
        <taxon>Pseudomonadota</taxon>
        <taxon>Betaproteobacteria</taxon>
        <taxon>Burkholderiales</taxon>
        <taxon>Comamonadaceae</taxon>
        <taxon>Acidovorax</taxon>
    </lineage>
</organism>
<keyword evidence="11" id="KW-1208">Phospholipid metabolism</keyword>
<gene>
    <name evidence="15" type="ORF">HNP48_004159</name>
</gene>
<dbReference type="InterPro" id="IPR022924">
    <property type="entry name" value="Cardiolipin_synthase"/>
</dbReference>
<evidence type="ECO:0000256" key="9">
    <source>
        <dbReference type="ARBA" id="ARBA00023136"/>
    </source>
</evidence>
<feature type="transmembrane region" description="Helical" evidence="13">
    <location>
        <begin position="58"/>
        <end position="78"/>
    </location>
</feature>
<dbReference type="EC" id="2.7.8.-" evidence="12"/>
<dbReference type="EMBL" id="JACHLK010000008">
    <property type="protein sequence ID" value="MBB6561466.1"/>
    <property type="molecule type" value="Genomic_DNA"/>
</dbReference>
<feature type="transmembrane region" description="Helical" evidence="13">
    <location>
        <begin position="28"/>
        <end position="49"/>
    </location>
</feature>
<evidence type="ECO:0000256" key="1">
    <source>
        <dbReference type="ARBA" id="ARBA00004651"/>
    </source>
</evidence>
<evidence type="ECO:0000259" key="14">
    <source>
        <dbReference type="PROSITE" id="PS50035"/>
    </source>
</evidence>
<dbReference type="InterPro" id="IPR001736">
    <property type="entry name" value="PLipase_D/transphosphatidylase"/>
</dbReference>
<comment type="caution">
    <text evidence="15">The sequence shown here is derived from an EMBL/GenBank/DDBJ whole genome shotgun (WGS) entry which is preliminary data.</text>
</comment>
<comment type="subcellular location">
    <subcellularLocation>
        <location evidence="1">Cell membrane</location>
        <topology evidence="1">Multi-pass membrane protein</topology>
    </subcellularLocation>
</comment>
<evidence type="ECO:0000256" key="7">
    <source>
        <dbReference type="ARBA" id="ARBA00022989"/>
    </source>
</evidence>
<evidence type="ECO:0000256" key="2">
    <source>
        <dbReference type="ARBA" id="ARBA00022475"/>
    </source>
</evidence>
<evidence type="ECO:0000256" key="12">
    <source>
        <dbReference type="NCBIfam" id="TIGR04265"/>
    </source>
</evidence>
<dbReference type="Pfam" id="PF13396">
    <property type="entry name" value="PLDc_N"/>
    <property type="match status" value="1"/>
</dbReference>
<dbReference type="NCBIfam" id="TIGR04265">
    <property type="entry name" value="bac_cardiolipin"/>
    <property type="match status" value="1"/>
</dbReference>
<evidence type="ECO:0000256" key="4">
    <source>
        <dbReference type="ARBA" id="ARBA00022679"/>
    </source>
</evidence>
<keyword evidence="10" id="KW-0594">Phospholipid biosynthesis</keyword>
<evidence type="ECO:0000313" key="15">
    <source>
        <dbReference type="EMBL" id="MBB6561466.1"/>
    </source>
</evidence>
<dbReference type="PANTHER" id="PTHR21248">
    <property type="entry name" value="CARDIOLIPIN SYNTHASE"/>
    <property type="match status" value="1"/>
</dbReference>
<dbReference type="SUPFAM" id="SSF56024">
    <property type="entry name" value="Phospholipase D/nuclease"/>
    <property type="match status" value="2"/>
</dbReference>